<evidence type="ECO:0000259" key="12">
    <source>
        <dbReference type="Pfam" id="PF03372"/>
    </source>
</evidence>
<evidence type="ECO:0000256" key="9">
    <source>
        <dbReference type="PIRSR" id="PIRSR604808-1"/>
    </source>
</evidence>
<feature type="binding site" evidence="10">
    <location>
        <position position="213"/>
    </location>
    <ligand>
        <name>Mg(2+)</name>
        <dbReference type="ChEBI" id="CHEBI:18420"/>
        <label>1</label>
    </ligand>
</feature>
<accession>A0A8C5Q238</accession>
<name>A0A8C5Q238_9ANUR</name>
<evidence type="ECO:0000256" key="4">
    <source>
        <dbReference type="ARBA" id="ARBA00022723"/>
    </source>
</evidence>
<dbReference type="PANTHER" id="PTHR22748">
    <property type="entry name" value="AP ENDONUCLEASE"/>
    <property type="match status" value="1"/>
</dbReference>
<dbReference type="Proteomes" id="UP000694569">
    <property type="component" value="Unplaced"/>
</dbReference>
<comment type="similarity">
    <text evidence="2">Belongs to the DNA repair enzymes AP/ExoA family.</text>
</comment>
<feature type="binding site" evidence="10">
    <location>
        <position position="128"/>
    </location>
    <ligand>
        <name>Mg(2+)</name>
        <dbReference type="ChEBI" id="CHEBI:18420"/>
        <label>1</label>
    </ligand>
</feature>
<feature type="site" description="Transition state stabilizer" evidence="11">
    <location>
        <position position="128"/>
    </location>
</feature>
<keyword evidence="14" id="KW-1185">Reference proteome</keyword>
<evidence type="ECO:0000313" key="14">
    <source>
        <dbReference type="Proteomes" id="UP000694569"/>
    </source>
</evidence>
<keyword evidence="8" id="KW-0234">DNA repair</keyword>
<feature type="site" description="Interaction with DNA substrate" evidence="11">
    <location>
        <position position="214"/>
    </location>
</feature>
<evidence type="ECO:0000256" key="8">
    <source>
        <dbReference type="ARBA" id="ARBA00023204"/>
    </source>
</evidence>
<evidence type="ECO:0000256" key="6">
    <source>
        <dbReference type="ARBA" id="ARBA00022801"/>
    </source>
</evidence>
<dbReference type="GeneTree" id="ENSGT00950000183016"/>
<dbReference type="CDD" id="cd09076">
    <property type="entry name" value="L1-EN"/>
    <property type="match status" value="1"/>
</dbReference>
<dbReference type="Pfam" id="PF03372">
    <property type="entry name" value="Exo_endo_phos"/>
    <property type="match status" value="1"/>
</dbReference>
<evidence type="ECO:0000256" key="7">
    <source>
        <dbReference type="ARBA" id="ARBA00022842"/>
    </source>
</evidence>
<feature type="active site" evidence="9">
    <location>
        <position position="96"/>
    </location>
</feature>
<dbReference type="GO" id="GO:0046872">
    <property type="term" value="F:metal ion binding"/>
    <property type="evidence" value="ECO:0007669"/>
    <property type="project" value="UniProtKB-KW"/>
</dbReference>
<evidence type="ECO:0000256" key="3">
    <source>
        <dbReference type="ARBA" id="ARBA00012115"/>
    </source>
</evidence>
<feature type="domain" description="Endonuclease/exonuclease/phosphatase" evidence="12">
    <location>
        <begin position="11"/>
        <end position="214"/>
    </location>
</feature>
<dbReference type="SUPFAM" id="SSF56219">
    <property type="entry name" value="DNase I-like"/>
    <property type="match status" value="1"/>
</dbReference>
<keyword evidence="10" id="KW-0464">Manganese</keyword>
<feature type="active site" description="Proton donor/acceptor" evidence="9">
    <location>
        <position position="126"/>
    </location>
</feature>
<keyword evidence="4 10" id="KW-0479">Metal-binding</keyword>
<keyword evidence="6" id="KW-0378">Hydrolase</keyword>
<dbReference type="GO" id="GO:0008081">
    <property type="term" value="F:phosphoric diester hydrolase activity"/>
    <property type="evidence" value="ECO:0007669"/>
    <property type="project" value="TreeGrafter"/>
</dbReference>
<feature type="binding site" evidence="10">
    <location>
        <position position="214"/>
    </location>
    <ligand>
        <name>Mg(2+)</name>
        <dbReference type="ChEBI" id="CHEBI:18420"/>
        <label>1</label>
    </ligand>
</feature>
<evidence type="ECO:0000313" key="13">
    <source>
        <dbReference type="Ensembl" id="ENSLLEP00000031331.1"/>
    </source>
</evidence>
<dbReference type="InterPro" id="IPR004808">
    <property type="entry name" value="AP_endonuc_1"/>
</dbReference>
<sequence length="429" mass="48917">PEKRHSALRDFRSYHADVVLIQETHFPHDGAPRLSSQKFPLGFFSNSTAGKVCGTAILLSREIPFTVTGTRLDTDGRYTFVKGTIGDQPYTFASIYLPNRKQHRALRSILTILADFQEGVLVLGGDLNLPLDARLDTSRGVSSVPHAVLRQARTTLHAHRLVDCWRTLHPTTRDYTHFSSPHHSYSRIDCIFLPFGHIRLLESATIGPLTWSDHNPVIVTLHSPLVRPRERLWRLNETLITDPLIKEDVTQLLHNYFRENVPPHSTPQIIWEAYKAVVRGCLIQRGSQKKKAYAATLDSLLQRIHDLDDASYASLLELRTELHSLLNVKAQKAFSATRRLYHEHGNKCGRLLARALRSHRQKLYISKLRTPQGSHVTLPRDMIALLQDHFYHLYNLPQETGSAPPPPSLMLQFIRKNVHTKLSLSQRTE</sequence>
<dbReference type="GO" id="GO:0003906">
    <property type="term" value="F:DNA-(apurinic or apyrimidinic site) endonuclease activity"/>
    <property type="evidence" value="ECO:0007669"/>
    <property type="project" value="TreeGrafter"/>
</dbReference>
<feature type="site" description="Important for catalytic activity" evidence="11">
    <location>
        <position position="189"/>
    </location>
</feature>
<comment type="catalytic activity">
    <reaction evidence="1">
        <text>Exonucleolytic cleavage in the 3'- to 5'-direction to yield nucleoside 5'-phosphates.</text>
        <dbReference type="EC" id="3.1.11.2"/>
    </reaction>
</comment>
<dbReference type="InterPro" id="IPR036691">
    <property type="entry name" value="Endo/exonu/phosph_ase_sf"/>
</dbReference>
<feature type="binding site" evidence="10">
    <location>
        <position position="23"/>
    </location>
    <ligand>
        <name>Mg(2+)</name>
        <dbReference type="ChEBI" id="CHEBI:18420"/>
        <label>1</label>
    </ligand>
</feature>
<dbReference type="PANTHER" id="PTHR22748:SF26">
    <property type="entry name" value="ENDONUCLEASE_EXONUCLEASE_PHOSPHATASE DOMAIN-CONTAINING PROTEIN"/>
    <property type="match status" value="1"/>
</dbReference>
<dbReference type="InterPro" id="IPR005135">
    <property type="entry name" value="Endo/exonuclease/phosphatase"/>
</dbReference>
<feature type="binding site" evidence="10">
    <location>
        <position position="126"/>
    </location>
    <ligand>
        <name>Mg(2+)</name>
        <dbReference type="ChEBI" id="CHEBI:18420"/>
        <label>1</label>
    </ligand>
</feature>
<dbReference type="Ensembl" id="ENSLLET00000032541.1">
    <property type="protein sequence ID" value="ENSLLEP00000031331.1"/>
    <property type="gene ID" value="ENSLLEG00000019861.1"/>
</dbReference>
<dbReference type="GO" id="GO:0006284">
    <property type="term" value="P:base-excision repair"/>
    <property type="evidence" value="ECO:0007669"/>
    <property type="project" value="TreeGrafter"/>
</dbReference>
<evidence type="ECO:0000256" key="1">
    <source>
        <dbReference type="ARBA" id="ARBA00000493"/>
    </source>
</evidence>
<keyword evidence="7 10" id="KW-0460">Magnesium</keyword>
<dbReference type="Gene3D" id="3.60.10.10">
    <property type="entry name" value="Endonuclease/exonuclease/phosphatase"/>
    <property type="match status" value="1"/>
</dbReference>
<comment type="cofactor">
    <cofactor evidence="10">
        <name>Mg(2+)</name>
        <dbReference type="ChEBI" id="CHEBI:18420"/>
    </cofactor>
    <cofactor evidence="10">
        <name>Mn(2+)</name>
        <dbReference type="ChEBI" id="CHEBI:29035"/>
    </cofactor>
    <text evidence="10">Probably binds two magnesium or manganese ions per subunit.</text>
</comment>
<dbReference type="OrthoDB" id="9836372at2759"/>
<reference evidence="13" key="1">
    <citation type="submission" date="2025-08" db="UniProtKB">
        <authorList>
            <consortium name="Ensembl"/>
        </authorList>
    </citation>
    <scope>IDENTIFICATION</scope>
</reference>
<dbReference type="GO" id="GO:0008311">
    <property type="term" value="F:double-stranded DNA 3'-5' DNA exonuclease activity"/>
    <property type="evidence" value="ECO:0007669"/>
    <property type="project" value="UniProtKB-EC"/>
</dbReference>
<proteinExistence type="inferred from homology"/>
<keyword evidence="5" id="KW-0227">DNA damage</keyword>
<dbReference type="GO" id="GO:0005634">
    <property type="term" value="C:nucleus"/>
    <property type="evidence" value="ECO:0007669"/>
    <property type="project" value="TreeGrafter"/>
</dbReference>
<organism evidence="13 14">
    <name type="scientific">Leptobrachium leishanense</name>
    <name type="common">Leishan spiny toad</name>
    <dbReference type="NCBI Taxonomy" id="445787"/>
    <lineage>
        <taxon>Eukaryota</taxon>
        <taxon>Metazoa</taxon>
        <taxon>Chordata</taxon>
        <taxon>Craniata</taxon>
        <taxon>Vertebrata</taxon>
        <taxon>Euteleostomi</taxon>
        <taxon>Amphibia</taxon>
        <taxon>Batrachia</taxon>
        <taxon>Anura</taxon>
        <taxon>Pelobatoidea</taxon>
        <taxon>Megophryidae</taxon>
        <taxon>Leptobrachium</taxon>
    </lineage>
</organism>
<evidence type="ECO:0000256" key="2">
    <source>
        <dbReference type="ARBA" id="ARBA00007092"/>
    </source>
</evidence>
<feature type="active site" description="Proton acceptor" evidence="9">
    <location>
        <position position="214"/>
    </location>
</feature>
<evidence type="ECO:0000256" key="5">
    <source>
        <dbReference type="ARBA" id="ARBA00022763"/>
    </source>
</evidence>
<evidence type="ECO:0000256" key="11">
    <source>
        <dbReference type="PIRSR" id="PIRSR604808-3"/>
    </source>
</evidence>
<reference evidence="13" key="2">
    <citation type="submission" date="2025-09" db="UniProtKB">
        <authorList>
            <consortium name="Ensembl"/>
        </authorList>
    </citation>
    <scope>IDENTIFICATION</scope>
</reference>
<evidence type="ECO:0000256" key="10">
    <source>
        <dbReference type="PIRSR" id="PIRSR604808-2"/>
    </source>
</evidence>
<protein>
    <recommendedName>
        <fullName evidence="3">exodeoxyribonuclease III</fullName>
        <ecNumber evidence="3">3.1.11.2</ecNumber>
    </recommendedName>
</protein>
<dbReference type="AlphaFoldDB" id="A0A8C5Q238"/>
<dbReference type="EC" id="3.1.11.2" evidence="3"/>